<feature type="transmembrane region" description="Helical" evidence="1">
    <location>
        <begin position="32"/>
        <end position="49"/>
    </location>
</feature>
<gene>
    <name evidence="2" type="ORF">EV656_1038</name>
</gene>
<evidence type="ECO:0000313" key="3">
    <source>
        <dbReference type="Proteomes" id="UP000295733"/>
    </source>
</evidence>
<evidence type="ECO:0000256" key="1">
    <source>
        <dbReference type="SAM" id="Phobius"/>
    </source>
</evidence>
<organism evidence="2 3">
    <name type="scientific">Rhodovulum adriaticum</name>
    <name type="common">Rhodopseudomonas adriatica</name>
    <dbReference type="NCBI Taxonomy" id="35804"/>
    <lineage>
        <taxon>Bacteria</taxon>
        <taxon>Pseudomonadati</taxon>
        <taxon>Pseudomonadota</taxon>
        <taxon>Alphaproteobacteria</taxon>
        <taxon>Rhodobacterales</taxon>
        <taxon>Paracoccaceae</taxon>
        <taxon>Rhodovulum</taxon>
    </lineage>
</organism>
<keyword evidence="1" id="KW-1133">Transmembrane helix</keyword>
<dbReference type="RefSeq" id="WP_165918948.1">
    <property type="nucleotide sequence ID" value="NZ_NRRP01000006.1"/>
</dbReference>
<name>A0A4R2NTB2_RHOAD</name>
<accession>A0A4R2NTB2</accession>
<keyword evidence="1" id="KW-0812">Transmembrane</keyword>
<evidence type="ECO:0000313" key="2">
    <source>
        <dbReference type="EMBL" id="TCP25259.1"/>
    </source>
</evidence>
<keyword evidence="3" id="KW-1185">Reference proteome</keyword>
<dbReference type="EMBL" id="SLXL01000003">
    <property type="protein sequence ID" value="TCP25259.1"/>
    <property type="molecule type" value="Genomic_DNA"/>
</dbReference>
<keyword evidence="1" id="KW-0472">Membrane</keyword>
<protein>
    <submittedName>
        <fullName evidence="2">Uncharacterized protein</fullName>
    </submittedName>
</protein>
<comment type="caution">
    <text evidence="2">The sequence shown here is derived from an EMBL/GenBank/DDBJ whole genome shotgun (WGS) entry which is preliminary data.</text>
</comment>
<dbReference type="Proteomes" id="UP000295733">
    <property type="component" value="Unassembled WGS sequence"/>
</dbReference>
<sequence length="52" mass="5287">MPFHRFAAILCAALGAAALTVALITALPGHGIAVLLPLALIGALVLRLVSRK</sequence>
<proteinExistence type="predicted"/>
<reference evidence="2 3" key="1">
    <citation type="submission" date="2019-03" db="EMBL/GenBank/DDBJ databases">
        <title>Genomic Encyclopedia of Type Strains, Phase IV (KMG-IV): sequencing the most valuable type-strain genomes for metagenomic binning, comparative biology and taxonomic classification.</title>
        <authorList>
            <person name="Goeker M."/>
        </authorList>
    </citation>
    <scope>NUCLEOTIDE SEQUENCE [LARGE SCALE GENOMIC DNA]</scope>
    <source>
        <strain evidence="2 3">DSM 2781</strain>
    </source>
</reference>
<dbReference type="AlphaFoldDB" id="A0A4R2NTB2"/>